<evidence type="ECO:0000313" key="1">
    <source>
        <dbReference type="EMBL" id="SVB77528.1"/>
    </source>
</evidence>
<dbReference type="AlphaFoldDB" id="A0A382GQZ5"/>
<dbReference type="EMBL" id="UINC01056925">
    <property type="protein sequence ID" value="SVB77528.1"/>
    <property type="molecule type" value="Genomic_DNA"/>
</dbReference>
<protein>
    <submittedName>
        <fullName evidence="1">Uncharacterized protein</fullName>
    </submittedName>
</protein>
<feature type="non-terminal residue" evidence="1">
    <location>
        <position position="50"/>
    </location>
</feature>
<name>A0A382GQZ5_9ZZZZ</name>
<gene>
    <name evidence="1" type="ORF">METZ01_LOCUS230382</name>
</gene>
<organism evidence="1">
    <name type="scientific">marine metagenome</name>
    <dbReference type="NCBI Taxonomy" id="408172"/>
    <lineage>
        <taxon>unclassified sequences</taxon>
        <taxon>metagenomes</taxon>
        <taxon>ecological metagenomes</taxon>
    </lineage>
</organism>
<sequence>MLLKNSATAAGTFFRVFRYLFPLLSLFADTSRCMTTRIFYLYADPFFWIL</sequence>
<accession>A0A382GQZ5</accession>
<reference evidence="1" key="1">
    <citation type="submission" date="2018-05" db="EMBL/GenBank/DDBJ databases">
        <authorList>
            <person name="Lanie J.A."/>
            <person name="Ng W.-L."/>
            <person name="Kazmierczak K.M."/>
            <person name="Andrzejewski T.M."/>
            <person name="Davidsen T.M."/>
            <person name="Wayne K.J."/>
            <person name="Tettelin H."/>
            <person name="Glass J.I."/>
            <person name="Rusch D."/>
            <person name="Podicherti R."/>
            <person name="Tsui H.-C.T."/>
            <person name="Winkler M.E."/>
        </authorList>
    </citation>
    <scope>NUCLEOTIDE SEQUENCE</scope>
</reference>
<proteinExistence type="predicted"/>